<sequence length="138" mass="15454">MKEKLENIMEIKGVKPTSNRILVARAMLAASRPVSVTELETMLAPMDKSSIFRVLSLFVGHHIVHVIEDGSGTVKYEVCGSERCTVSDMHTHFYCEKCHRTYCFKAIQIPEIELPEGFSMSSVNYVVKGVCPECAARE</sequence>
<dbReference type="EMBL" id="JADINB010000073">
    <property type="protein sequence ID" value="MBO8428947.1"/>
    <property type="molecule type" value="Genomic_DNA"/>
</dbReference>
<feature type="binding site" evidence="7">
    <location>
        <position position="134"/>
    </location>
    <ligand>
        <name>Zn(2+)</name>
        <dbReference type="ChEBI" id="CHEBI:29105"/>
    </ligand>
</feature>
<dbReference type="GO" id="GO:0000976">
    <property type="term" value="F:transcription cis-regulatory region binding"/>
    <property type="evidence" value="ECO:0007669"/>
    <property type="project" value="TreeGrafter"/>
</dbReference>
<feature type="binding site" evidence="7">
    <location>
        <position position="95"/>
    </location>
    <ligand>
        <name>Zn(2+)</name>
        <dbReference type="ChEBI" id="CHEBI:29105"/>
    </ligand>
</feature>
<keyword evidence="7" id="KW-0479">Metal-binding</keyword>
<evidence type="ECO:0000256" key="3">
    <source>
        <dbReference type="ARBA" id="ARBA00022833"/>
    </source>
</evidence>
<evidence type="ECO:0000256" key="6">
    <source>
        <dbReference type="ARBA" id="ARBA00023163"/>
    </source>
</evidence>
<keyword evidence="4" id="KW-0805">Transcription regulation</keyword>
<evidence type="ECO:0000256" key="7">
    <source>
        <dbReference type="PIRSR" id="PIRSR602481-1"/>
    </source>
</evidence>
<comment type="similarity">
    <text evidence="1">Belongs to the Fur family.</text>
</comment>
<name>A0A9D9GYH4_9BACT</name>
<evidence type="ECO:0000313" key="9">
    <source>
        <dbReference type="Proteomes" id="UP000823635"/>
    </source>
</evidence>
<evidence type="ECO:0000256" key="2">
    <source>
        <dbReference type="ARBA" id="ARBA00022491"/>
    </source>
</evidence>
<evidence type="ECO:0000256" key="1">
    <source>
        <dbReference type="ARBA" id="ARBA00007957"/>
    </source>
</evidence>
<dbReference type="InterPro" id="IPR002481">
    <property type="entry name" value="FUR"/>
</dbReference>
<dbReference type="GO" id="GO:0045892">
    <property type="term" value="P:negative regulation of DNA-templated transcription"/>
    <property type="evidence" value="ECO:0007669"/>
    <property type="project" value="TreeGrafter"/>
</dbReference>
<gene>
    <name evidence="8" type="ORF">IAC68_03320</name>
</gene>
<evidence type="ECO:0000313" key="8">
    <source>
        <dbReference type="EMBL" id="MBO8428947.1"/>
    </source>
</evidence>
<dbReference type="InterPro" id="IPR043135">
    <property type="entry name" value="Fur_C"/>
</dbReference>
<proteinExistence type="inferred from homology"/>
<dbReference type="PANTHER" id="PTHR33202:SF22">
    <property type="entry name" value="HYDROGEN PEROXIDE SENSITIVE REPRESSOR"/>
    <property type="match status" value="1"/>
</dbReference>
<dbReference type="Proteomes" id="UP000823635">
    <property type="component" value="Unassembled WGS sequence"/>
</dbReference>
<organism evidence="8 9">
    <name type="scientific">Candidatus Egerieousia excrementavium</name>
    <dbReference type="NCBI Taxonomy" id="2840778"/>
    <lineage>
        <taxon>Bacteria</taxon>
        <taxon>Pseudomonadati</taxon>
        <taxon>Bacteroidota</taxon>
        <taxon>Bacteroidia</taxon>
        <taxon>Bacteroidales</taxon>
        <taxon>Candidatus Egerieousia</taxon>
    </lineage>
</organism>
<reference evidence="8" key="1">
    <citation type="submission" date="2020-10" db="EMBL/GenBank/DDBJ databases">
        <authorList>
            <person name="Gilroy R."/>
        </authorList>
    </citation>
    <scope>NUCLEOTIDE SEQUENCE</scope>
    <source>
        <strain evidence="8">15467</strain>
    </source>
</reference>
<dbReference type="InterPro" id="IPR036388">
    <property type="entry name" value="WH-like_DNA-bd_sf"/>
</dbReference>
<dbReference type="Gene3D" id="1.10.10.10">
    <property type="entry name" value="Winged helix-like DNA-binding domain superfamily/Winged helix DNA-binding domain"/>
    <property type="match status" value="1"/>
</dbReference>
<evidence type="ECO:0000256" key="4">
    <source>
        <dbReference type="ARBA" id="ARBA00023015"/>
    </source>
</evidence>
<comment type="cofactor">
    <cofactor evidence="7">
        <name>Zn(2+)</name>
        <dbReference type="ChEBI" id="CHEBI:29105"/>
    </cofactor>
    <text evidence="7">Binds 1 zinc ion per subunit.</text>
</comment>
<protein>
    <submittedName>
        <fullName evidence="8">Transcriptional repressor</fullName>
    </submittedName>
</protein>
<dbReference type="PANTHER" id="PTHR33202">
    <property type="entry name" value="ZINC UPTAKE REGULATION PROTEIN"/>
    <property type="match status" value="1"/>
</dbReference>
<feature type="binding site" evidence="7">
    <location>
        <position position="131"/>
    </location>
    <ligand>
        <name>Zn(2+)</name>
        <dbReference type="ChEBI" id="CHEBI:29105"/>
    </ligand>
</feature>
<reference evidence="8" key="2">
    <citation type="journal article" date="2021" name="PeerJ">
        <title>Extensive microbial diversity within the chicken gut microbiome revealed by metagenomics and culture.</title>
        <authorList>
            <person name="Gilroy R."/>
            <person name="Ravi A."/>
            <person name="Getino M."/>
            <person name="Pursley I."/>
            <person name="Horton D.L."/>
            <person name="Alikhan N.F."/>
            <person name="Baker D."/>
            <person name="Gharbi K."/>
            <person name="Hall N."/>
            <person name="Watson M."/>
            <person name="Adriaenssens E.M."/>
            <person name="Foster-Nyarko E."/>
            <person name="Jarju S."/>
            <person name="Secka A."/>
            <person name="Antonio M."/>
            <person name="Oren A."/>
            <person name="Chaudhuri R.R."/>
            <person name="La Ragione R."/>
            <person name="Hildebrand F."/>
            <person name="Pallen M.J."/>
        </authorList>
    </citation>
    <scope>NUCLEOTIDE SEQUENCE</scope>
    <source>
        <strain evidence="8">15467</strain>
    </source>
</reference>
<keyword evidence="5" id="KW-0238">DNA-binding</keyword>
<dbReference type="GO" id="GO:0008270">
    <property type="term" value="F:zinc ion binding"/>
    <property type="evidence" value="ECO:0007669"/>
    <property type="project" value="TreeGrafter"/>
</dbReference>
<dbReference type="Gene3D" id="3.30.1490.190">
    <property type="match status" value="1"/>
</dbReference>
<dbReference type="Pfam" id="PF01475">
    <property type="entry name" value="FUR"/>
    <property type="match status" value="1"/>
</dbReference>
<comment type="caution">
    <text evidence="8">The sequence shown here is derived from an EMBL/GenBank/DDBJ whole genome shotgun (WGS) entry which is preliminary data.</text>
</comment>
<dbReference type="InterPro" id="IPR036390">
    <property type="entry name" value="WH_DNA-bd_sf"/>
</dbReference>
<feature type="binding site" evidence="7">
    <location>
        <position position="98"/>
    </location>
    <ligand>
        <name>Zn(2+)</name>
        <dbReference type="ChEBI" id="CHEBI:29105"/>
    </ligand>
</feature>
<accession>A0A9D9GYH4</accession>
<dbReference type="AlphaFoldDB" id="A0A9D9GYH4"/>
<keyword evidence="3 7" id="KW-0862">Zinc</keyword>
<dbReference type="GO" id="GO:1900376">
    <property type="term" value="P:regulation of secondary metabolite biosynthetic process"/>
    <property type="evidence" value="ECO:0007669"/>
    <property type="project" value="TreeGrafter"/>
</dbReference>
<dbReference type="SUPFAM" id="SSF46785">
    <property type="entry name" value="Winged helix' DNA-binding domain"/>
    <property type="match status" value="1"/>
</dbReference>
<keyword evidence="6" id="KW-0804">Transcription</keyword>
<evidence type="ECO:0000256" key="5">
    <source>
        <dbReference type="ARBA" id="ARBA00023125"/>
    </source>
</evidence>
<dbReference type="GO" id="GO:0003700">
    <property type="term" value="F:DNA-binding transcription factor activity"/>
    <property type="evidence" value="ECO:0007669"/>
    <property type="project" value="InterPro"/>
</dbReference>
<keyword evidence="2" id="KW-0678">Repressor</keyword>